<keyword evidence="3" id="KW-1185">Reference proteome</keyword>
<accession>A0ABY9XLS6</accession>
<evidence type="ECO:0000313" key="2">
    <source>
        <dbReference type="EMBL" id="WNH03572.1"/>
    </source>
</evidence>
<feature type="compositionally biased region" description="Low complexity" evidence="1">
    <location>
        <begin position="86"/>
        <end position="97"/>
    </location>
</feature>
<reference evidence="2 3" key="1">
    <citation type="journal article" date="2023" name="Access Microbiol">
        <title>The genome of a steinernematid-associated Pseudomonas piscis bacterium encodes the biosynthesis of insect toxins.</title>
        <authorList>
            <person name="Awori R.M."/>
            <person name="Hendre P."/>
            <person name="Amugune N.O."/>
        </authorList>
    </citation>
    <scope>NUCLEOTIDE SEQUENCE [LARGE SCALE GENOMIC DNA]</scope>
    <source>
        <strain evidence="2 3">97</strain>
    </source>
</reference>
<gene>
    <name evidence="2" type="ORF">QL112_007800</name>
</gene>
<organism evidence="2 3">
    <name type="scientific">Xenorhabdus griffiniae</name>
    <dbReference type="NCBI Taxonomy" id="351672"/>
    <lineage>
        <taxon>Bacteria</taxon>
        <taxon>Pseudomonadati</taxon>
        <taxon>Pseudomonadota</taxon>
        <taxon>Gammaproteobacteria</taxon>
        <taxon>Enterobacterales</taxon>
        <taxon>Morganellaceae</taxon>
        <taxon>Xenorhabdus</taxon>
    </lineage>
</organism>
<proteinExistence type="predicted"/>
<name>A0ABY9XLS6_9GAMM</name>
<dbReference type="Pfam" id="PF03406">
    <property type="entry name" value="Phage_fiber_2"/>
    <property type="match status" value="1"/>
</dbReference>
<dbReference type="EMBL" id="CP133647">
    <property type="protein sequence ID" value="WNH03572.1"/>
    <property type="molecule type" value="Genomic_DNA"/>
</dbReference>
<sequence length="279" mass="29926">MSIQVTKPETQVLEDEELVVVPTPKYVKDSIQETIEEHAQSRNHPDATLREKGFVILNNAIDRDDETYAATSKAVKTAYDLANTANQNASNANNNANTRLSKDQNGADISDKQEFVNNLGLAGTVILAKNSVQGKQYTGDLTVMEAAWVKIAEVTMGVASTINITLIGGAGYNVGIFGQCAITNIILRSGNDSPHGINAVMYTTNSGSPTDLATVNTSGYNYDIYISIGPFAQGIILNAFSSDRATINNLSNMANLSRVPENAVKGKVYSYPLNDITPS</sequence>
<dbReference type="Proteomes" id="UP001300348">
    <property type="component" value="Chromosome"/>
</dbReference>
<dbReference type="InterPro" id="IPR005068">
    <property type="entry name" value="Phage_lambda_Stf-r2"/>
</dbReference>
<dbReference type="RefSeq" id="WP_189758259.1">
    <property type="nucleotide sequence ID" value="NZ_CAWPOC010000229.1"/>
</dbReference>
<dbReference type="GeneID" id="88855451"/>
<protein>
    <submittedName>
        <fullName evidence="2">Phage tail protein</fullName>
    </submittedName>
</protein>
<evidence type="ECO:0000256" key="1">
    <source>
        <dbReference type="SAM" id="MobiDB-lite"/>
    </source>
</evidence>
<feature type="region of interest" description="Disordered" evidence="1">
    <location>
        <begin position="86"/>
        <end position="105"/>
    </location>
</feature>
<evidence type="ECO:0000313" key="3">
    <source>
        <dbReference type="Proteomes" id="UP001300348"/>
    </source>
</evidence>